<proteinExistence type="predicted"/>
<keyword evidence="3" id="KW-1185">Reference proteome</keyword>
<organism evidence="2 3">
    <name type="scientific">Lineolata rhizophorae</name>
    <dbReference type="NCBI Taxonomy" id="578093"/>
    <lineage>
        <taxon>Eukaryota</taxon>
        <taxon>Fungi</taxon>
        <taxon>Dikarya</taxon>
        <taxon>Ascomycota</taxon>
        <taxon>Pezizomycotina</taxon>
        <taxon>Dothideomycetes</taxon>
        <taxon>Dothideomycetes incertae sedis</taxon>
        <taxon>Lineolatales</taxon>
        <taxon>Lineolataceae</taxon>
        <taxon>Lineolata</taxon>
    </lineage>
</organism>
<dbReference type="Proteomes" id="UP000799766">
    <property type="component" value="Unassembled WGS sequence"/>
</dbReference>
<gene>
    <name evidence="2" type="ORF">BDY21DRAFT_344839</name>
</gene>
<reference evidence="2" key="1">
    <citation type="journal article" date="2020" name="Stud. Mycol.">
        <title>101 Dothideomycetes genomes: a test case for predicting lifestyles and emergence of pathogens.</title>
        <authorList>
            <person name="Haridas S."/>
            <person name="Albert R."/>
            <person name="Binder M."/>
            <person name="Bloem J."/>
            <person name="Labutti K."/>
            <person name="Salamov A."/>
            <person name="Andreopoulos B."/>
            <person name="Baker S."/>
            <person name="Barry K."/>
            <person name="Bills G."/>
            <person name="Bluhm B."/>
            <person name="Cannon C."/>
            <person name="Castanera R."/>
            <person name="Culley D."/>
            <person name="Daum C."/>
            <person name="Ezra D."/>
            <person name="Gonzalez J."/>
            <person name="Henrissat B."/>
            <person name="Kuo A."/>
            <person name="Liang C."/>
            <person name="Lipzen A."/>
            <person name="Lutzoni F."/>
            <person name="Magnuson J."/>
            <person name="Mondo S."/>
            <person name="Nolan M."/>
            <person name="Ohm R."/>
            <person name="Pangilinan J."/>
            <person name="Park H.-J."/>
            <person name="Ramirez L."/>
            <person name="Alfaro M."/>
            <person name="Sun H."/>
            <person name="Tritt A."/>
            <person name="Yoshinaga Y."/>
            <person name="Zwiers L.-H."/>
            <person name="Turgeon B."/>
            <person name="Goodwin S."/>
            <person name="Spatafora J."/>
            <person name="Crous P."/>
            <person name="Grigoriev I."/>
        </authorList>
    </citation>
    <scope>NUCLEOTIDE SEQUENCE</scope>
    <source>
        <strain evidence="2">ATCC 16933</strain>
    </source>
</reference>
<evidence type="ECO:0000313" key="2">
    <source>
        <dbReference type="EMBL" id="KAF2457071.1"/>
    </source>
</evidence>
<protein>
    <submittedName>
        <fullName evidence="2">Uncharacterized protein</fullName>
    </submittedName>
</protein>
<feature type="region of interest" description="Disordered" evidence="1">
    <location>
        <begin position="36"/>
        <end position="118"/>
    </location>
</feature>
<feature type="compositionally biased region" description="Polar residues" evidence="1">
    <location>
        <begin position="68"/>
        <end position="82"/>
    </location>
</feature>
<dbReference type="EMBL" id="MU001681">
    <property type="protein sequence ID" value="KAF2457071.1"/>
    <property type="molecule type" value="Genomic_DNA"/>
</dbReference>
<sequence length="118" mass="13527">MRPTPLFDFQVRRRLSFVFFQVHVIVAWQVWSSTELHPTMERRPRKPGHVARTRLGANRKRKDPIAESTDNYRSSRAGNLSSEGPPFPPGRGGNTTPGRPSPRQLLRSGRIRARDRLS</sequence>
<feature type="compositionally biased region" description="Basic residues" evidence="1">
    <location>
        <begin position="43"/>
        <end position="62"/>
    </location>
</feature>
<evidence type="ECO:0000313" key="3">
    <source>
        <dbReference type="Proteomes" id="UP000799766"/>
    </source>
</evidence>
<dbReference type="AlphaFoldDB" id="A0A6A6NZ99"/>
<evidence type="ECO:0000256" key="1">
    <source>
        <dbReference type="SAM" id="MobiDB-lite"/>
    </source>
</evidence>
<name>A0A6A6NZ99_9PEZI</name>
<accession>A0A6A6NZ99</accession>